<feature type="transmembrane region" description="Helical" evidence="5">
    <location>
        <begin position="12"/>
        <end position="31"/>
    </location>
</feature>
<accession>A0A423XRL4</accession>
<comment type="subcellular location">
    <subcellularLocation>
        <location evidence="1">Membrane</location>
        <topology evidence="1">Multi-pass membrane protein</topology>
    </subcellularLocation>
</comment>
<evidence type="ECO:0000256" key="5">
    <source>
        <dbReference type="SAM" id="Phobius"/>
    </source>
</evidence>
<evidence type="ECO:0000259" key="6">
    <source>
        <dbReference type="Pfam" id="PF14378"/>
    </source>
</evidence>
<organism evidence="7 8">
    <name type="scientific">Cronobacter malonaticus</name>
    <dbReference type="NCBI Taxonomy" id="413503"/>
    <lineage>
        <taxon>Bacteria</taxon>
        <taxon>Pseudomonadati</taxon>
        <taxon>Pseudomonadota</taxon>
        <taxon>Gammaproteobacteria</taxon>
        <taxon>Enterobacterales</taxon>
        <taxon>Enterobacteriaceae</taxon>
        <taxon>Cronobacter</taxon>
    </lineage>
</organism>
<dbReference type="Proteomes" id="UP000285793">
    <property type="component" value="Unassembled WGS sequence"/>
</dbReference>
<comment type="caution">
    <text evidence="7">The sequence shown here is derived from an EMBL/GenBank/DDBJ whole genome shotgun (WGS) entry which is preliminary data.</text>
</comment>
<evidence type="ECO:0000256" key="1">
    <source>
        <dbReference type="ARBA" id="ARBA00004141"/>
    </source>
</evidence>
<evidence type="ECO:0000256" key="3">
    <source>
        <dbReference type="ARBA" id="ARBA00022989"/>
    </source>
</evidence>
<feature type="transmembrane region" description="Helical" evidence="5">
    <location>
        <begin position="149"/>
        <end position="165"/>
    </location>
</feature>
<dbReference type="Gene3D" id="1.20.144.10">
    <property type="entry name" value="Phosphatidic acid phosphatase type 2/haloperoxidase"/>
    <property type="match status" value="1"/>
</dbReference>
<evidence type="ECO:0000256" key="4">
    <source>
        <dbReference type="ARBA" id="ARBA00023136"/>
    </source>
</evidence>
<feature type="transmembrane region" description="Helical" evidence="5">
    <location>
        <begin position="75"/>
        <end position="94"/>
    </location>
</feature>
<dbReference type="AlphaFoldDB" id="A0A423XRL4"/>
<dbReference type="RefSeq" id="WP_123948939.1">
    <property type="nucleotide sequence ID" value="NZ_PQJL01000017.1"/>
</dbReference>
<dbReference type="CDD" id="cd03386">
    <property type="entry name" value="PAP2_Aur1_like"/>
    <property type="match status" value="1"/>
</dbReference>
<dbReference type="PANTHER" id="PTHR31310">
    <property type="match status" value="1"/>
</dbReference>
<dbReference type="InterPro" id="IPR026841">
    <property type="entry name" value="Aur1/Ipt1"/>
</dbReference>
<dbReference type="GO" id="GO:0016020">
    <property type="term" value="C:membrane"/>
    <property type="evidence" value="ECO:0007669"/>
    <property type="project" value="UniProtKB-SubCell"/>
</dbReference>
<proteinExistence type="predicted"/>
<gene>
    <name evidence="7" type="ORF">C3E80_17640</name>
</gene>
<feature type="transmembrane region" description="Helical" evidence="5">
    <location>
        <begin position="171"/>
        <end position="189"/>
    </location>
</feature>
<sequence length="220" mass="24576">MNETVYRLKSLLLGWGSVGVVYFTTDLLQRAGHKLPPLWFDTLLDFTPSAIWLYMSFFLLVPAGYWLTPRAEVKWLMRATQLAALFAGVIYLAWPTTMAYPAVSGEGISTDALRLLLAVDSPQNCFPSLHMALTLLMVRGISKRGQWRYTLAAVLWGAAISVSILQLRRHLFVDLVGGVALTLLAGMLARRMLARKVAQSALRCEETEKTKREETATGER</sequence>
<dbReference type="Pfam" id="PF14378">
    <property type="entry name" value="PAP2_3"/>
    <property type="match status" value="1"/>
</dbReference>
<dbReference type="InterPro" id="IPR036938">
    <property type="entry name" value="PAP2/HPO_sf"/>
</dbReference>
<keyword evidence="3 5" id="KW-1133">Transmembrane helix</keyword>
<evidence type="ECO:0000313" key="7">
    <source>
        <dbReference type="EMBL" id="ROW59069.1"/>
    </source>
</evidence>
<dbReference type="EMBL" id="PQJL01000017">
    <property type="protein sequence ID" value="ROW59069.1"/>
    <property type="molecule type" value="Genomic_DNA"/>
</dbReference>
<reference evidence="7 8" key="1">
    <citation type="journal article" date="2018" name="Front. Microbiol.">
        <title>An Investigation of an Acute Gastroenteritis Outbreak: Cronobacter sakazakii, a Potential Cause of Food-Borne Illness.</title>
        <authorList>
            <person name="Yong W."/>
            <person name="Guo B."/>
            <person name="Shi X."/>
            <person name="Cheng T."/>
            <person name="Chen M."/>
            <person name="Jiang X."/>
            <person name="Ye Y."/>
            <person name="Wang J."/>
            <person name="Xie G."/>
            <person name="Ding J."/>
        </authorList>
    </citation>
    <scope>NUCLEOTIDE SEQUENCE [LARGE SCALE GENOMIC DNA]</scope>
    <source>
        <strain evidence="7 8">S1</strain>
    </source>
</reference>
<feature type="transmembrane region" description="Helical" evidence="5">
    <location>
        <begin position="51"/>
        <end position="68"/>
    </location>
</feature>
<keyword evidence="2 5" id="KW-0812">Transmembrane</keyword>
<dbReference type="PANTHER" id="PTHR31310:SF7">
    <property type="entry name" value="PA-PHOSPHATASE RELATED-FAMILY PROTEIN DDB_G0268928"/>
    <property type="match status" value="1"/>
</dbReference>
<name>A0A423XRL4_9ENTR</name>
<dbReference type="InterPro" id="IPR052185">
    <property type="entry name" value="IPC_Synthase-Related"/>
</dbReference>
<feature type="domain" description="Inositolphosphotransferase Aur1/Ipt1" evidence="6">
    <location>
        <begin position="52"/>
        <end position="186"/>
    </location>
</feature>
<dbReference type="SUPFAM" id="SSF48317">
    <property type="entry name" value="Acid phosphatase/Vanadium-dependent haloperoxidase"/>
    <property type="match status" value="1"/>
</dbReference>
<protein>
    <submittedName>
        <fullName evidence="7">Inositol phosphorylceramide synthase</fullName>
    </submittedName>
</protein>
<evidence type="ECO:0000256" key="2">
    <source>
        <dbReference type="ARBA" id="ARBA00022692"/>
    </source>
</evidence>
<keyword evidence="4 5" id="KW-0472">Membrane</keyword>
<evidence type="ECO:0000313" key="8">
    <source>
        <dbReference type="Proteomes" id="UP000285793"/>
    </source>
</evidence>